<accession>A0A1Y5TIG6</accession>
<dbReference type="InterPro" id="IPR053138">
    <property type="entry name" value="N-alpha-Ac-DABA_deacetylase"/>
</dbReference>
<reference evidence="6 7" key="1">
    <citation type="submission" date="2017-03" db="EMBL/GenBank/DDBJ databases">
        <authorList>
            <person name="Afonso C.L."/>
            <person name="Miller P.J."/>
            <person name="Scott M.A."/>
            <person name="Spackman E."/>
            <person name="Goraichik I."/>
            <person name="Dimitrov K.M."/>
            <person name="Suarez D.L."/>
            <person name="Swayne D.E."/>
        </authorList>
    </citation>
    <scope>NUCLEOTIDE SEQUENCE [LARGE SCALE GENOMIC DNA]</scope>
    <source>
        <strain evidence="6 7">CECT 7691</strain>
    </source>
</reference>
<keyword evidence="3" id="KW-0378">Hydrolase</keyword>
<keyword evidence="2" id="KW-0479">Metal-binding</keyword>
<evidence type="ECO:0000256" key="1">
    <source>
        <dbReference type="ARBA" id="ARBA00001947"/>
    </source>
</evidence>
<dbReference type="Gene3D" id="3.40.630.10">
    <property type="entry name" value="Zn peptidases"/>
    <property type="match status" value="1"/>
</dbReference>
<dbReference type="PIRSF" id="PIRSF039012">
    <property type="entry name" value="ASP"/>
    <property type="match status" value="1"/>
</dbReference>
<protein>
    <submittedName>
        <fullName evidence="6">Succinylglutamate desuccinylase / Aspartoacylase family protein</fullName>
    </submittedName>
</protein>
<dbReference type="OrthoDB" id="9782876at2"/>
<dbReference type="PANTHER" id="PTHR37326:SF1">
    <property type="entry name" value="BLL3975 PROTEIN"/>
    <property type="match status" value="1"/>
</dbReference>
<dbReference type="Proteomes" id="UP000193200">
    <property type="component" value="Unassembled WGS sequence"/>
</dbReference>
<proteinExistence type="predicted"/>
<dbReference type="Pfam" id="PF24827">
    <property type="entry name" value="AstE_AspA_cat"/>
    <property type="match status" value="1"/>
</dbReference>
<keyword evidence="7" id="KW-1185">Reference proteome</keyword>
<comment type="cofactor">
    <cofactor evidence="1">
        <name>Zn(2+)</name>
        <dbReference type="ChEBI" id="CHEBI:29105"/>
    </cofactor>
</comment>
<dbReference type="RefSeq" id="WP_085884259.1">
    <property type="nucleotide sequence ID" value="NZ_FWFR01000002.1"/>
</dbReference>
<dbReference type="SUPFAM" id="SSF53187">
    <property type="entry name" value="Zn-dependent exopeptidases"/>
    <property type="match status" value="1"/>
</dbReference>
<sequence>MDEIRLGSAVSTAPGIATGKLKFADYPDGRPMETPVVIVRGAKPGKTLWVHGCVHGNEYCGTFIILKALRALDPAAMSGTVIALPALNITAFHRDQRMSPFEGYGGGDMNRCFPGDPNGSLTMQMAHHVYSNLKKHADVFLDFHTAMTSDVRWALYADMGGKVSETGRGVALAWGFHSTLATPPHLLAGSAMMTAAKDGIPGFIVESGGKGFSFTKEGVADGAERFANVMRHLGMLEGKVVDYGGIADFADFAWVTAPRGGLFIRAVNCGDALEVGTVLGHFYNIYGEPDGVAESPHKGTVLAIHPGPIMNNGATLVHIGLNPRES</sequence>
<dbReference type="PANTHER" id="PTHR37326">
    <property type="entry name" value="BLL3975 PROTEIN"/>
    <property type="match status" value="1"/>
</dbReference>
<dbReference type="AlphaFoldDB" id="A0A1Y5TIG6"/>
<dbReference type="GO" id="GO:0046872">
    <property type="term" value="F:metal ion binding"/>
    <property type="evidence" value="ECO:0007669"/>
    <property type="project" value="UniProtKB-KW"/>
</dbReference>
<evidence type="ECO:0000256" key="3">
    <source>
        <dbReference type="ARBA" id="ARBA00022801"/>
    </source>
</evidence>
<feature type="domain" description="Succinylglutamate desuccinylase/Aspartoacylase catalytic" evidence="5">
    <location>
        <begin position="44"/>
        <end position="232"/>
    </location>
</feature>
<dbReference type="EMBL" id="FWFR01000002">
    <property type="protein sequence ID" value="SLN64729.1"/>
    <property type="molecule type" value="Genomic_DNA"/>
</dbReference>
<evidence type="ECO:0000259" key="5">
    <source>
        <dbReference type="Pfam" id="PF24827"/>
    </source>
</evidence>
<gene>
    <name evidence="6" type="ORF">OCH7691_02941</name>
</gene>
<evidence type="ECO:0000256" key="4">
    <source>
        <dbReference type="ARBA" id="ARBA00022833"/>
    </source>
</evidence>
<dbReference type="GO" id="GO:0016788">
    <property type="term" value="F:hydrolase activity, acting on ester bonds"/>
    <property type="evidence" value="ECO:0007669"/>
    <property type="project" value="InterPro"/>
</dbReference>
<keyword evidence="4" id="KW-0862">Zinc</keyword>
<dbReference type="InterPro" id="IPR043795">
    <property type="entry name" value="N-alpha-Ac-DABA-like"/>
</dbReference>
<evidence type="ECO:0000256" key="2">
    <source>
        <dbReference type="ARBA" id="ARBA00022723"/>
    </source>
</evidence>
<dbReference type="InParanoid" id="A0A1Y5TIG6"/>
<dbReference type="GO" id="GO:0016811">
    <property type="term" value="F:hydrolase activity, acting on carbon-nitrogen (but not peptide) bonds, in linear amides"/>
    <property type="evidence" value="ECO:0007669"/>
    <property type="project" value="InterPro"/>
</dbReference>
<name>A0A1Y5TIG6_9PROT</name>
<organism evidence="6 7">
    <name type="scientific">Oceanibacterium hippocampi</name>
    <dbReference type="NCBI Taxonomy" id="745714"/>
    <lineage>
        <taxon>Bacteria</taxon>
        <taxon>Pseudomonadati</taxon>
        <taxon>Pseudomonadota</taxon>
        <taxon>Alphaproteobacteria</taxon>
        <taxon>Sneathiellales</taxon>
        <taxon>Sneathiellaceae</taxon>
        <taxon>Oceanibacterium</taxon>
    </lineage>
</organism>
<dbReference type="InterPro" id="IPR055438">
    <property type="entry name" value="AstE_AspA_cat"/>
</dbReference>
<evidence type="ECO:0000313" key="6">
    <source>
        <dbReference type="EMBL" id="SLN64729.1"/>
    </source>
</evidence>
<evidence type="ECO:0000313" key="7">
    <source>
        <dbReference type="Proteomes" id="UP000193200"/>
    </source>
</evidence>